<gene>
    <name evidence="1" type="ORF">CBP51_16460</name>
</gene>
<dbReference type="PANTHER" id="PTHR38767:SF1">
    <property type="entry name" value="DNA POLYMERASE III SUBUNIT CHI"/>
    <property type="match status" value="1"/>
</dbReference>
<comment type="caution">
    <text evidence="1">The sequence shown here is derived from an EMBL/GenBank/DDBJ whole genome shotgun (WGS) entry which is preliminary data.</text>
</comment>
<organism evidence="1 2">
    <name type="scientific">Cellvibrio mixtus</name>
    <dbReference type="NCBI Taxonomy" id="39650"/>
    <lineage>
        <taxon>Bacteria</taxon>
        <taxon>Pseudomonadati</taxon>
        <taxon>Pseudomonadota</taxon>
        <taxon>Gammaproteobacteria</taxon>
        <taxon>Cellvibrionales</taxon>
        <taxon>Cellvibrionaceae</taxon>
        <taxon>Cellvibrio</taxon>
    </lineage>
</organism>
<dbReference type="InterPro" id="IPR036768">
    <property type="entry name" value="PolIII_chi_sf"/>
</dbReference>
<dbReference type="EMBL" id="NHNI01000002">
    <property type="protein sequence ID" value="OZY84759.1"/>
    <property type="molecule type" value="Genomic_DNA"/>
</dbReference>
<protein>
    <submittedName>
        <fullName evidence="1">DNA polymerase III subunit chi</fullName>
    </submittedName>
</protein>
<dbReference type="Proteomes" id="UP000216101">
    <property type="component" value="Unassembled WGS sequence"/>
</dbReference>
<keyword evidence="2" id="KW-1185">Reference proteome</keyword>
<dbReference type="GO" id="GO:0032298">
    <property type="term" value="P:positive regulation of DNA-templated DNA replication initiation"/>
    <property type="evidence" value="ECO:0007669"/>
    <property type="project" value="TreeGrafter"/>
</dbReference>
<dbReference type="Pfam" id="PF04364">
    <property type="entry name" value="DNA_pol3_chi"/>
    <property type="match status" value="1"/>
</dbReference>
<reference evidence="2" key="1">
    <citation type="submission" date="2017-05" db="EMBL/GenBank/DDBJ databases">
        <authorList>
            <person name="Barney B.M."/>
        </authorList>
    </citation>
    <scope>NUCLEOTIDE SEQUENCE [LARGE SCALE GENOMIC DNA]</scope>
    <source>
        <strain evidence="2">PSBB022</strain>
    </source>
</reference>
<dbReference type="SUPFAM" id="SSF102400">
    <property type="entry name" value="DNA polymerase III chi subunit"/>
    <property type="match status" value="1"/>
</dbReference>
<dbReference type="PANTHER" id="PTHR38767">
    <property type="entry name" value="DNA POLYMERASE III SUBUNIT CHI"/>
    <property type="match status" value="1"/>
</dbReference>
<sequence length="139" mass="16241">MTQIDFYVLPDATSEARWLFACRLIDKVHRMGMRTLVVMDDETEARQFDDLLWTFKPESFVPHQLINAGKPAPVEITFSSEAGDHQGLLLNLSKTIPPYFSRFERLSEVVIQEPRSLQTSRERFGFYKQRGYPIETRKL</sequence>
<proteinExistence type="predicted"/>
<accession>A0A266Q5Z4</accession>
<evidence type="ECO:0000313" key="2">
    <source>
        <dbReference type="Proteomes" id="UP000216101"/>
    </source>
</evidence>
<dbReference type="InterPro" id="IPR007459">
    <property type="entry name" value="DNA_pol3_chi"/>
</dbReference>
<dbReference type="STRING" id="1209072.GCA_000766945_00622"/>
<dbReference type="GO" id="GO:0003887">
    <property type="term" value="F:DNA-directed DNA polymerase activity"/>
    <property type="evidence" value="ECO:0007669"/>
    <property type="project" value="InterPro"/>
</dbReference>
<dbReference type="RefSeq" id="WP_078042556.1">
    <property type="nucleotide sequence ID" value="NZ_NHNI01000002.1"/>
</dbReference>
<name>A0A266Q5Z4_9GAMM</name>
<dbReference type="GO" id="GO:0003677">
    <property type="term" value="F:DNA binding"/>
    <property type="evidence" value="ECO:0007669"/>
    <property type="project" value="InterPro"/>
</dbReference>
<dbReference type="AlphaFoldDB" id="A0A266Q5Z4"/>
<dbReference type="GO" id="GO:0006260">
    <property type="term" value="P:DNA replication"/>
    <property type="evidence" value="ECO:0007669"/>
    <property type="project" value="InterPro"/>
</dbReference>
<dbReference type="Gene3D" id="3.40.50.10110">
    <property type="entry name" value="DNA polymerase III subunit chi"/>
    <property type="match status" value="1"/>
</dbReference>
<evidence type="ECO:0000313" key="1">
    <source>
        <dbReference type="EMBL" id="OZY84759.1"/>
    </source>
</evidence>